<evidence type="ECO:0000256" key="1">
    <source>
        <dbReference type="ARBA" id="ARBA00005233"/>
    </source>
</evidence>
<comment type="caution">
    <text evidence="4">The sequence shown here is derived from an EMBL/GenBank/DDBJ whole genome shotgun (WGS) entry which is preliminary data.</text>
</comment>
<dbReference type="AlphaFoldDB" id="A0A4Q8LS78"/>
<keyword evidence="2" id="KW-1133">Transmembrane helix</keyword>
<dbReference type="Pfam" id="PF00114">
    <property type="entry name" value="Pilin"/>
    <property type="match status" value="1"/>
</dbReference>
<dbReference type="InterPro" id="IPR045584">
    <property type="entry name" value="Pilin-like"/>
</dbReference>
<name>A0A4Q8LS78_9GAMM</name>
<dbReference type="Pfam" id="PF14237">
    <property type="entry name" value="GYF_2"/>
    <property type="match status" value="1"/>
</dbReference>
<feature type="domain" description="GYF" evidence="3">
    <location>
        <begin position="4"/>
        <end position="50"/>
    </location>
</feature>
<dbReference type="Gene3D" id="3.30.700.10">
    <property type="entry name" value="Glycoprotein, Type 4 Pilin"/>
    <property type="match status" value="1"/>
</dbReference>
<accession>A0A4Q8LS78</accession>
<dbReference type="EMBL" id="SHMF01000004">
    <property type="protein sequence ID" value="TAA33781.1"/>
    <property type="molecule type" value="Genomic_DNA"/>
</dbReference>
<comment type="similarity">
    <text evidence="1">Belongs to the N-Me-Phe pilin family.</text>
</comment>
<dbReference type="InterPro" id="IPR001082">
    <property type="entry name" value="Pilin"/>
</dbReference>
<feature type="transmembrane region" description="Helical" evidence="2">
    <location>
        <begin position="85"/>
        <end position="111"/>
    </location>
</feature>
<reference evidence="4 5" key="1">
    <citation type="submission" date="2019-02" db="EMBL/GenBank/DDBJ databases">
        <title>WGS of Pseudoxanthomonas species novum from clinical isolates.</title>
        <authorList>
            <person name="Bernier A.-M."/>
            <person name="Bernard K."/>
            <person name="Vachon A."/>
        </authorList>
    </citation>
    <scope>NUCLEOTIDE SEQUENCE [LARGE SCALE GENOMIC DNA]</scope>
    <source>
        <strain evidence="4 5">NML140781</strain>
    </source>
</reference>
<sequence length="228" mass="24065">MSQWYYRHEARTEGPVPTEDILRLLRDGTLGQQSLLWREGLAQWQPLSTLRPELGLGPALPPAPPPLAAASSAQRMPARRGLSGCAIAAIVALACAVPVTAILAAITIPAYQDYVTRSVIAQALSEAAPVQAQLQQAIAQAPSGTCPANDQPPFRAPGDYAGRAVSAITIGKFPASGACGLEIVLRRPGQARLDGKRIWLEADGAGGWRCRSELPGRQLPAHCRAGGR</sequence>
<dbReference type="GO" id="GO:0009289">
    <property type="term" value="C:pilus"/>
    <property type="evidence" value="ECO:0007669"/>
    <property type="project" value="InterPro"/>
</dbReference>
<protein>
    <submittedName>
        <fullName evidence="4">DUF4339 domain-containing protein</fullName>
    </submittedName>
</protein>
<dbReference type="InterPro" id="IPR025640">
    <property type="entry name" value="GYF_2"/>
</dbReference>
<dbReference type="RefSeq" id="WP_130524403.1">
    <property type="nucleotide sequence ID" value="NZ_SHLZ01000005.1"/>
</dbReference>
<organism evidence="4 5">
    <name type="scientific">Pseudoxanthomonas winnipegensis</name>
    <dbReference type="NCBI Taxonomy" id="2480810"/>
    <lineage>
        <taxon>Bacteria</taxon>
        <taxon>Pseudomonadati</taxon>
        <taxon>Pseudomonadota</taxon>
        <taxon>Gammaproteobacteria</taxon>
        <taxon>Lysobacterales</taxon>
        <taxon>Lysobacteraceae</taxon>
        <taxon>Pseudoxanthomonas</taxon>
    </lineage>
</organism>
<evidence type="ECO:0000259" key="3">
    <source>
        <dbReference type="Pfam" id="PF14237"/>
    </source>
</evidence>
<dbReference type="Proteomes" id="UP000292087">
    <property type="component" value="Unassembled WGS sequence"/>
</dbReference>
<dbReference type="SUPFAM" id="SSF54523">
    <property type="entry name" value="Pili subunits"/>
    <property type="match status" value="1"/>
</dbReference>
<proteinExistence type="inferred from homology"/>
<dbReference type="GO" id="GO:0007155">
    <property type="term" value="P:cell adhesion"/>
    <property type="evidence" value="ECO:0007669"/>
    <property type="project" value="InterPro"/>
</dbReference>
<gene>
    <name evidence="4" type="ORF">EA656_15240</name>
</gene>
<evidence type="ECO:0000313" key="4">
    <source>
        <dbReference type="EMBL" id="TAA33781.1"/>
    </source>
</evidence>
<evidence type="ECO:0000313" key="5">
    <source>
        <dbReference type="Proteomes" id="UP000292087"/>
    </source>
</evidence>
<evidence type="ECO:0000256" key="2">
    <source>
        <dbReference type="SAM" id="Phobius"/>
    </source>
</evidence>
<keyword evidence="2" id="KW-0472">Membrane</keyword>
<keyword evidence="2" id="KW-0812">Transmembrane</keyword>